<evidence type="ECO:0000256" key="4">
    <source>
        <dbReference type="SAM" id="MobiDB-lite"/>
    </source>
</evidence>
<accession>A0ABR1EYF1</accession>
<dbReference type="EMBL" id="JBBJBU010000016">
    <property type="protein sequence ID" value="KAK7202630.1"/>
    <property type="molecule type" value="Genomic_DNA"/>
</dbReference>
<evidence type="ECO:0000259" key="5">
    <source>
        <dbReference type="PROSITE" id="PS01031"/>
    </source>
</evidence>
<dbReference type="Proteomes" id="UP001498771">
    <property type="component" value="Unassembled WGS sequence"/>
</dbReference>
<dbReference type="InterPro" id="IPR008978">
    <property type="entry name" value="HSP20-like_chaperone"/>
</dbReference>
<reference evidence="6 7" key="1">
    <citation type="submission" date="2024-03" db="EMBL/GenBank/DDBJ databases">
        <title>Genome-scale model development and genomic sequencing of the oleaginous clade Lipomyces.</title>
        <authorList>
            <consortium name="Lawrence Berkeley National Laboratory"/>
            <person name="Czajka J.J."/>
            <person name="Han Y."/>
            <person name="Kim J."/>
            <person name="Mondo S.J."/>
            <person name="Hofstad B.A."/>
            <person name="Robles A."/>
            <person name="Haridas S."/>
            <person name="Riley R."/>
            <person name="LaButti K."/>
            <person name="Pangilinan J."/>
            <person name="Andreopoulos W."/>
            <person name="Lipzen A."/>
            <person name="Yan J."/>
            <person name="Wang M."/>
            <person name="Ng V."/>
            <person name="Grigoriev I.V."/>
            <person name="Spatafora J.W."/>
            <person name="Magnuson J.K."/>
            <person name="Baker S.E."/>
            <person name="Pomraning K.R."/>
        </authorList>
    </citation>
    <scope>NUCLEOTIDE SEQUENCE [LARGE SCALE GENOMIC DNA]</scope>
    <source>
        <strain evidence="6 7">Phaff 52-87</strain>
    </source>
</reference>
<evidence type="ECO:0000313" key="7">
    <source>
        <dbReference type="Proteomes" id="UP001498771"/>
    </source>
</evidence>
<evidence type="ECO:0000313" key="6">
    <source>
        <dbReference type="EMBL" id="KAK7202630.1"/>
    </source>
</evidence>
<dbReference type="Pfam" id="PF00011">
    <property type="entry name" value="HSP20"/>
    <property type="match status" value="1"/>
</dbReference>
<name>A0ABR1EYF1_9ASCO</name>
<comment type="caution">
    <text evidence="6">The sequence shown here is derived from an EMBL/GenBank/DDBJ whole genome shotgun (WGS) entry which is preliminary data.</text>
</comment>
<dbReference type="InterPro" id="IPR031107">
    <property type="entry name" value="Small_HSP"/>
</dbReference>
<keyword evidence="1" id="KW-0346">Stress response</keyword>
<protein>
    <submittedName>
        <fullName evidence="6">HSP20-like chaperone</fullName>
    </submittedName>
</protein>
<dbReference type="SUPFAM" id="SSF49764">
    <property type="entry name" value="HSP20-like chaperones"/>
    <property type="match status" value="1"/>
</dbReference>
<feature type="region of interest" description="Disordered" evidence="4">
    <location>
        <begin position="134"/>
        <end position="175"/>
    </location>
</feature>
<dbReference type="RefSeq" id="XP_064765663.1">
    <property type="nucleotide sequence ID" value="XM_064913764.1"/>
</dbReference>
<proteinExistence type="inferred from homology"/>
<comment type="similarity">
    <text evidence="2 3">Belongs to the small heat shock protein (HSP20) family.</text>
</comment>
<dbReference type="GeneID" id="90039276"/>
<evidence type="ECO:0000256" key="3">
    <source>
        <dbReference type="RuleBase" id="RU003616"/>
    </source>
</evidence>
<dbReference type="CDD" id="cd06464">
    <property type="entry name" value="ACD_sHsps-like"/>
    <property type="match status" value="1"/>
</dbReference>
<dbReference type="PROSITE" id="PS01031">
    <property type="entry name" value="SHSP"/>
    <property type="match status" value="1"/>
</dbReference>
<gene>
    <name evidence="6" type="ORF">BZA70DRAFT_285601</name>
</gene>
<keyword evidence="7" id="KW-1185">Reference proteome</keyword>
<dbReference type="PANTHER" id="PTHR11527">
    <property type="entry name" value="HEAT-SHOCK PROTEIN 20 FAMILY MEMBER"/>
    <property type="match status" value="1"/>
</dbReference>
<sequence>MDINIPAGCCSGLFLFSVFESNTSSDSINNININMSLSRLLNSSALGFGPSRNLFKLLDDPFFSAPLSAQFQSPFASSLLSSSSNDLPFSRTPNFDVKETEKEFILQGELPGVEKKDLDIEFVDPQTLRVKGVVERSQEFSAPTDPSSSTASSSSTAVTATTPSSDLTPAAKSAGTTWASERVYGEFQRAFRFPSPVDTEHVAASLRNGILNVKVPKAVENPTAKRIEVQTEE</sequence>
<evidence type="ECO:0000256" key="1">
    <source>
        <dbReference type="ARBA" id="ARBA00023016"/>
    </source>
</evidence>
<dbReference type="InterPro" id="IPR002068">
    <property type="entry name" value="A-crystallin/Hsp20_dom"/>
</dbReference>
<dbReference type="Gene3D" id="2.60.40.790">
    <property type="match status" value="1"/>
</dbReference>
<evidence type="ECO:0000256" key="2">
    <source>
        <dbReference type="PROSITE-ProRule" id="PRU00285"/>
    </source>
</evidence>
<feature type="domain" description="SHSP" evidence="5">
    <location>
        <begin position="86"/>
        <end position="232"/>
    </location>
</feature>
<feature type="compositionally biased region" description="Low complexity" evidence="4">
    <location>
        <begin position="141"/>
        <end position="165"/>
    </location>
</feature>
<organism evidence="6 7">
    <name type="scientific">Myxozyma melibiosi</name>
    <dbReference type="NCBI Taxonomy" id="54550"/>
    <lineage>
        <taxon>Eukaryota</taxon>
        <taxon>Fungi</taxon>
        <taxon>Dikarya</taxon>
        <taxon>Ascomycota</taxon>
        <taxon>Saccharomycotina</taxon>
        <taxon>Lipomycetes</taxon>
        <taxon>Lipomycetales</taxon>
        <taxon>Lipomycetaceae</taxon>
        <taxon>Myxozyma</taxon>
    </lineage>
</organism>